<evidence type="ECO:0000313" key="11">
    <source>
        <dbReference type="Proteomes" id="UP000005207"/>
    </source>
</evidence>
<dbReference type="InterPro" id="IPR009003">
    <property type="entry name" value="Peptidase_S1_PA"/>
</dbReference>
<organism evidence="10 11">
    <name type="scientific">Oreochromis niloticus</name>
    <name type="common">Nile tilapia</name>
    <name type="synonym">Tilapia nilotica</name>
    <dbReference type="NCBI Taxonomy" id="8128"/>
    <lineage>
        <taxon>Eukaryota</taxon>
        <taxon>Metazoa</taxon>
        <taxon>Chordata</taxon>
        <taxon>Craniata</taxon>
        <taxon>Vertebrata</taxon>
        <taxon>Euteleostomi</taxon>
        <taxon>Actinopterygii</taxon>
        <taxon>Neopterygii</taxon>
        <taxon>Teleostei</taxon>
        <taxon>Neoteleostei</taxon>
        <taxon>Acanthomorphata</taxon>
        <taxon>Ovalentaria</taxon>
        <taxon>Cichlomorphae</taxon>
        <taxon>Cichliformes</taxon>
        <taxon>Cichlidae</taxon>
        <taxon>African cichlids</taxon>
        <taxon>Pseudocrenilabrinae</taxon>
        <taxon>Oreochromini</taxon>
        <taxon>Oreochromis</taxon>
    </lineage>
</organism>
<dbReference type="PRINTS" id="PR00722">
    <property type="entry name" value="CHYMOTRYPSIN"/>
</dbReference>
<dbReference type="PROSITE" id="PS50240">
    <property type="entry name" value="TRYPSIN_DOM"/>
    <property type="match status" value="1"/>
</dbReference>
<dbReference type="SUPFAM" id="SSF50494">
    <property type="entry name" value="Trypsin-like serine proteases"/>
    <property type="match status" value="1"/>
</dbReference>
<dbReference type="FunFam" id="2.40.10.10:FF:000024">
    <property type="entry name" value="Serine protease 53"/>
    <property type="match status" value="1"/>
</dbReference>
<dbReference type="GO" id="GO:0006508">
    <property type="term" value="P:proteolysis"/>
    <property type="evidence" value="ECO:0007669"/>
    <property type="project" value="UniProtKB-KW"/>
</dbReference>
<feature type="chain" id="PRO_5025617738" evidence="8">
    <location>
        <begin position="24"/>
        <end position="301"/>
    </location>
</feature>
<evidence type="ECO:0000256" key="8">
    <source>
        <dbReference type="SAM" id="SignalP"/>
    </source>
</evidence>
<dbReference type="Ensembl" id="ENSONIT00000064736.1">
    <property type="protein sequence ID" value="ENSONIP00000036476.1"/>
    <property type="gene ID" value="ENSONIG00000006914.2"/>
</dbReference>
<evidence type="ECO:0000259" key="9">
    <source>
        <dbReference type="PROSITE" id="PS50240"/>
    </source>
</evidence>
<evidence type="ECO:0000256" key="5">
    <source>
        <dbReference type="ARBA" id="ARBA00023157"/>
    </source>
</evidence>
<dbReference type="PANTHER" id="PTHR24253">
    <property type="entry name" value="TRANSMEMBRANE PROTEASE SERINE"/>
    <property type="match status" value="1"/>
</dbReference>
<feature type="domain" description="Peptidase S1" evidence="9">
    <location>
        <begin position="38"/>
        <end position="269"/>
    </location>
</feature>
<keyword evidence="3" id="KW-0378">Hydrolase</keyword>
<proteinExistence type="predicted"/>
<evidence type="ECO:0000256" key="4">
    <source>
        <dbReference type="ARBA" id="ARBA00022825"/>
    </source>
</evidence>
<dbReference type="PANTHER" id="PTHR24253:SF144">
    <property type="entry name" value="CHYMOTRYPSIN-LIKE PROTEASE CTRL-1-RELATED"/>
    <property type="match status" value="1"/>
</dbReference>
<dbReference type="GeneTree" id="ENSGT00940000163160"/>
<name>A0A669BLR2_ORENI</name>
<keyword evidence="2 8" id="KW-0732">Signal</keyword>
<keyword evidence="4" id="KW-0720">Serine protease</keyword>
<evidence type="ECO:0000256" key="1">
    <source>
        <dbReference type="ARBA" id="ARBA00022670"/>
    </source>
</evidence>
<dbReference type="Pfam" id="PF00089">
    <property type="entry name" value="Trypsin"/>
    <property type="match status" value="1"/>
</dbReference>
<keyword evidence="1" id="KW-0645">Protease</keyword>
<dbReference type="InterPro" id="IPR001254">
    <property type="entry name" value="Trypsin_dom"/>
</dbReference>
<reference evidence="10" key="3">
    <citation type="submission" date="2025-09" db="UniProtKB">
        <authorList>
            <consortium name="Ensembl"/>
        </authorList>
    </citation>
    <scope>IDENTIFICATION</scope>
</reference>
<evidence type="ECO:0000256" key="3">
    <source>
        <dbReference type="ARBA" id="ARBA00022801"/>
    </source>
</evidence>
<keyword evidence="6" id="KW-0325">Glycoprotein</keyword>
<feature type="signal peptide" evidence="8">
    <location>
        <begin position="1"/>
        <end position="23"/>
    </location>
</feature>
<evidence type="ECO:0000313" key="10">
    <source>
        <dbReference type="Ensembl" id="ENSONIP00000036476.1"/>
    </source>
</evidence>
<evidence type="ECO:0000256" key="7">
    <source>
        <dbReference type="SAM" id="MobiDB-lite"/>
    </source>
</evidence>
<sequence length="301" mass="32991">MALQPFVCCFFVVIIFFCKGCHSEQPACGSRAVKSSNITGGQDATPGSWPWYAEVNSLFGGSLITDQWVLTTASITLFDFSSIEVYLGRHSRSASNPNEVNRTVINVTCHPEFNSSTHENNICLLKLSAPVNFTDYIQPICLASENSTFDNETSSWVIGFGDDGTLQLGNESNTLQEVRIKIVENFKCKFIYEDYFRIAVVTENEICAGFEAGGIDPCQFDIGGPLMTKKESVWVQNGLLGYTLCGILGRPSVFTRVSQYHKWISDTVTGTPPGFVPVTNPGSSTSPTTKLTTLPTTSHKM</sequence>
<accession>A0A669BLR2</accession>
<dbReference type="InterPro" id="IPR001314">
    <property type="entry name" value="Peptidase_S1A"/>
</dbReference>
<dbReference type="SMART" id="SM00020">
    <property type="entry name" value="Tryp_SPc"/>
    <property type="match status" value="1"/>
</dbReference>
<gene>
    <name evidence="10" type="primary">LOC102083100</name>
</gene>
<evidence type="ECO:0000256" key="6">
    <source>
        <dbReference type="ARBA" id="ARBA00023180"/>
    </source>
</evidence>
<keyword evidence="11" id="KW-1185">Reference proteome</keyword>
<dbReference type="Gene3D" id="2.40.10.10">
    <property type="entry name" value="Trypsin-like serine proteases"/>
    <property type="match status" value="1"/>
</dbReference>
<keyword evidence="5" id="KW-1015">Disulfide bond</keyword>
<reference evidence="11" key="1">
    <citation type="submission" date="2012-01" db="EMBL/GenBank/DDBJ databases">
        <title>The Genome Sequence of Oreochromis niloticus (Nile Tilapia).</title>
        <authorList>
            <consortium name="Broad Institute Genome Assembly Team"/>
            <consortium name="Broad Institute Sequencing Platform"/>
            <person name="Di Palma F."/>
            <person name="Johnson J."/>
            <person name="Lander E.S."/>
            <person name="Lindblad-Toh K."/>
        </authorList>
    </citation>
    <scope>NUCLEOTIDE SEQUENCE [LARGE SCALE GENOMIC DNA]</scope>
</reference>
<feature type="region of interest" description="Disordered" evidence="7">
    <location>
        <begin position="278"/>
        <end position="301"/>
    </location>
</feature>
<dbReference type="InterPro" id="IPR043504">
    <property type="entry name" value="Peptidase_S1_PA_chymotrypsin"/>
</dbReference>
<protein>
    <submittedName>
        <fullName evidence="10">Testisin-like</fullName>
    </submittedName>
</protein>
<dbReference type="GO" id="GO:0004252">
    <property type="term" value="F:serine-type endopeptidase activity"/>
    <property type="evidence" value="ECO:0007669"/>
    <property type="project" value="InterPro"/>
</dbReference>
<dbReference type="Proteomes" id="UP000005207">
    <property type="component" value="Linkage group LG3"/>
</dbReference>
<reference evidence="10" key="2">
    <citation type="submission" date="2025-08" db="UniProtKB">
        <authorList>
            <consortium name="Ensembl"/>
        </authorList>
    </citation>
    <scope>IDENTIFICATION</scope>
</reference>
<evidence type="ECO:0000256" key="2">
    <source>
        <dbReference type="ARBA" id="ARBA00022729"/>
    </source>
</evidence>
<dbReference type="AlphaFoldDB" id="A0A669BLR2"/>
<feature type="compositionally biased region" description="Low complexity" evidence="7">
    <location>
        <begin position="283"/>
        <end position="301"/>
    </location>
</feature>
<dbReference type="InParanoid" id="A0A669BLR2"/>
<dbReference type="CDD" id="cd00190">
    <property type="entry name" value="Tryp_SPc"/>
    <property type="match status" value="1"/>
</dbReference>